<dbReference type="Gene3D" id="3.30.70.1900">
    <property type="match status" value="1"/>
</dbReference>
<accession>A0A6B0YQ92</accession>
<dbReference type="InterPro" id="IPR019267">
    <property type="entry name" value="CRISPR-assoc_Cas6_C"/>
</dbReference>
<dbReference type="EMBL" id="VXRG01000056">
    <property type="protein sequence ID" value="MXY93083.1"/>
    <property type="molecule type" value="Genomic_DNA"/>
</dbReference>
<dbReference type="AlphaFoldDB" id="A0A6B0YQ92"/>
<name>A0A6B0YQ92_9CHLR</name>
<gene>
    <name evidence="2" type="ORF">F4Y42_06480</name>
</gene>
<proteinExistence type="predicted"/>
<feature type="domain" description="CRISPR-associated protein Cas6 C-terminal" evidence="1">
    <location>
        <begin position="206"/>
        <end position="339"/>
    </location>
</feature>
<evidence type="ECO:0000259" key="1">
    <source>
        <dbReference type="Pfam" id="PF10040"/>
    </source>
</evidence>
<comment type="caution">
    <text evidence="2">The sequence shown here is derived from an EMBL/GenBank/DDBJ whole genome shotgun (WGS) entry which is preliminary data.</text>
</comment>
<evidence type="ECO:0000313" key="2">
    <source>
        <dbReference type="EMBL" id="MXY93083.1"/>
    </source>
</evidence>
<dbReference type="Pfam" id="PF10040">
    <property type="entry name" value="CRISPR_Cas6"/>
    <property type="match status" value="1"/>
</dbReference>
<reference evidence="2" key="1">
    <citation type="submission" date="2019-09" db="EMBL/GenBank/DDBJ databases">
        <title>Characterisation of the sponge microbiome using genome-centric metagenomics.</title>
        <authorList>
            <person name="Engelberts J.P."/>
            <person name="Robbins S.J."/>
            <person name="De Goeij J.M."/>
            <person name="Aranda M."/>
            <person name="Bell S.C."/>
            <person name="Webster N.S."/>
        </authorList>
    </citation>
    <scope>NUCLEOTIDE SEQUENCE</scope>
    <source>
        <strain evidence="2">SB0664_bin_27</strain>
    </source>
</reference>
<organism evidence="2">
    <name type="scientific">Caldilineaceae bacterium SB0664_bin_27</name>
    <dbReference type="NCBI Taxonomy" id="2605260"/>
    <lineage>
        <taxon>Bacteria</taxon>
        <taxon>Bacillati</taxon>
        <taxon>Chloroflexota</taxon>
        <taxon>Caldilineae</taxon>
        <taxon>Caldilineales</taxon>
        <taxon>Caldilineaceae</taxon>
    </lineage>
</organism>
<protein>
    <submittedName>
        <fullName evidence="2">CRISPR system precrRNA processing endoribonuclease RAMP protein Cas6</fullName>
    </submittedName>
</protein>
<sequence>MTSHLHIPLTVHHLTFHCRAQEPVLWHPFKGSAVRGAFAGVLQRTFCPEGRDASPNQPADSLHAAVCPVCQLLSMPQDEEAGGDLRRPYAVRPPLDDRTRYTAGEPFAFTVTLFGDNLAYLPYLALGAEGMAAGGIGRKDERGRRGRFTIESITSTNPLTNATAILMKPGERMVHAVTAAVHHEQVADAAAQLADRLEANDNRLTINFATPTRLIKRQGKISTPEPFQLFKNAALRILDLSAQFGGGRPTTGLQGNGPAGQALELKRDLFPYADAVALVKDETRWWDVSGYSGRLRQAQRLGGFVGRAAYTAPDWRPLLPWLLWAAQVQIGKNTVKGCGLIEFSCSG</sequence>